<dbReference type="Pfam" id="PF00270">
    <property type="entry name" value="DEAD"/>
    <property type="match status" value="1"/>
</dbReference>
<keyword evidence="3 7" id="KW-0347">Helicase</keyword>
<name>A0A099KMD9_COLPS</name>
<evidence type="ECO:0000256" key="2">
    <source>
        <dbReference type="ARBA" id="ARBA00022801"/>
    </source>
</evidence>
<evidence type="ECO:0000313" key="7">
    <source>
        <dbReference type="EMBL" id="KGJ90818.1"/>
    </source>
</evidence>
<dbReference type="GO" id="GO:0005524">
    <property type="term" value="F:ATP binding"/>
    <property type="evidence" value="ECO:0007669"/>
    <property type="project" value="UniProtKB-KW"/>
</dbReference>
<dbReference type="GO" id="GO:0003676">
    <property type="term" value="F:nucleic acid binding"/>
    <property type="evidence" value="ECO:0007669"/>
    <property type="project" value="InterPro"/>
</dbReference>
<dbReference type="SMART" id="SM00490">
    <property type="entry name" value="HELICc"/>
    <property type="match status" value="1"/>
</dbReference>
<feature type="domain" description="Helicase ATP-binding" evidence="5">
    <location>
        <begin position="257"/>
        <end position="441"/>
    </location>
</feature>
<dbReference type="EMBL" id="JQED01000031">
    <property type="protein sequence ID" value="KGJ90818.1"/>
    <property type="molecule type" value="Genomic_DNA"/>
</dbReference>
<dbReference type="InterPro" id="IPR001650">
    <property type="entry name" value="Helicase_C-like"/>
</dbReference>
<reference evidence="7 8" key="1">
    <citation type="submission" date="2014-08" db="EMBL/GenBank/DDBJ databases">
        <title>Genomic and Phenotypic Diversity of Colwellia psychrerythraea strains from Disparate Marine Basins.</title>
        <authorList>
            <person name="Techtmann S.M."/>
            <person name="Stelling S.C."/>
            <person name="Utturkar S.M."/>
            <person name="Alshibli N."/>
            <person name="Harris A."/>
            <person name="Brown S.D."/>
            <person name="Hazen T.C."/>
        </authorList>
    </citation>
    <scope>NUCLEOTIDE SEQUENCE [LARGE SCALE GENOMIC DNA]</scope>
    <source>
        <strain evidence="7 8">ND2E</strain>
    </source>
</reference>
<protein>
    <submittedName>
        <fullName evidence="7">DEAD/DEAH box helicase domain protein</fullName>
    </submittedName>
</protein>
<dbReference type="SMART" id="SM00487">
    <property type="entry name" value="DEXDc"/>
    <property type="match status" value="1"/>
</dbReference>
<proteinExistence type="predicted"/>
<gene>
    <name evidence="7" type="ORF">ND2E_0061</name>
</gene>
<evidence type="ECO:0000259" key="6">
    <source>
        <dbReference type="PROSITE" id="PS51194"/>
    </source>
</evidence>
<dbReference type="InterPro" id="IPR050474">
    <property type="entry name" value="Hel308_SKI2-like"/>
</dbReference>
<dbReference type="InterPro" id="IPR014001">
    <property type="entry name" value="Helicase_ATP-bd"/>
</dbReference>
<keyword evidence="2" id="KW-0378">Hydrolase</keyword>
<keyword evidence="4" id="KW-0067">ATP-binding</keyword>
<feature type="domain" description="Helicase C-terminal" evidence="6">
    <location>
        <begin position="538"/>
        <end position="708"/>
    </location>
</feature>
<dbReference type="SUPFAM" id="SSF52540">
    <property type="entry name" value="P-loop containing nucleoside triphosphate hydrolases"/>
    <property type="match status" value="1"/>
</dbReference>
<organism evidence="7 8">
    <name type="scientific">Colwellia psychrerythraea</name>
    <name type="common">Vibrio psychroerythus</name>
    <dbReference type="NCBI Taxonomy" id="28229"/>
    <lineage>
        <taxon>Bacteria</taxon>
        <taxon>Pseudomonadati</taxon>
        <taxon>Pseudomonadota</taxon>
        <taxon>Gammaproteobacteria</taxon>
        <taxon>Alteromonadales</taxon>
        <taxon>Colwelliaceae</taxon>
        <taxon>Colwellia</taxon>
    </lineage>
</organism>
<dbReference type="InterPro" id="IPR011545">
    <property type="entry name" value="DEAD/DEAH_box_helicase_dom"/>
</dbReference>
<keyword evidence="1" id="KW-0547">Nucleotide-binding</keyword>
<sequence length="1040" mass="116519">MKLEHSSKIYLSITKSKAKMYEFGVEEEHHINLAIEPQKLLLLTIGILGDLSAIEASHLAQDDNDEEYLALKSQLIDVSQYFDSLNNSRLESSLSNYLNLLGSASYYLADMPGSSLVLIKDVDYDIDELTPSYIEGVLIWLLKGDLEQIWYVAGNCDFEGELEYFTSSITKCFKQEVPFAQLDDAIRKLRKAVYEGGNDRELLLVDILAAIAKRKLEYSSLICLPKYTGLTVDLWKAALAKDSFIKEFWPAQRLLGEKGIFEGKSAVVQMPTSAGKTKSTELIIRSSFLSKRSNLAVVVAPFRALCREIADSFKKSFSNENIKINELQDVPQLNPNDLAMINDLLNIEDDDNVSDSVIVSTPEKLVYLLRHEPELASNIGLLIFDEGHQFDSGSRGVTYELLLASLKVNIPDDSQLILISAVMSNAETIGDWLYGENGTEVKGTHCLPTIRSTAFASSSGQLQYIDKEFVGEREFFVPRIINQVNLGTQGTLETVERIFPKRGDNSAVSAYLGIKLAQQSPTAIFCGTKAIITSICKTLVDYYSRGLDMPPPIVKSDEQELSKIANLSRMHFEDNSIFPKAIDLGILPHGSNIPNGLRVSAEWSMENNKASLVVCTSTLAQGVNLPIKYLIISNTAQGINKISTRDFHNLIGRAGRSGYHTEGSVIFANTKLYDERLTWAGEKRWQEVRALLDPSNSEDCVSSLKLLIEPIIVGNQQLKAIKFIKNPTKYRKLCLKAARKNGVTGQDLKDLLFDLNSKQKTINALESYMMSFLKDASNDNNETVFLDLAQGTLAHHLCSEKEKLLLIEAFELIYQSVINIEPGKLSFYGKALLGIEDLIFIEEWLEENYESLCAQEDIFELFKYIWPLLLDVCRNELFEKLSPLEVVLESSCLWISGASYSEIFNFMGTNKVRYQAGTQSRKVTMDQIVKYTDNTLGYDAMLIVGALADLCNGKYDNEELEEDLKHLQNSLKLGLSANFELWLHSKGYVDREICKLISKSFHESGADISNFEGNILDKNSELVSSIMSEMPTYFSSIQVN</sequence>
<dbReference type="RefSeq" id="WP_033094250.1">
    <property type="nucleotide sequence ID" value="NZ_JQED01000031.1"/>
</dbReference>
<dbReference type="InterPro" id="IPR027417">
    <property type="entry name" value="P-loop_NTPase"/>
</dbReference>
<accession>A0A099KMD9</accession>
<dbReference type="PROSITE" id="PS51192">
    <property type="entry name" value="HELICASE_ATP_BIND_1"/>
    <property type="match status" value="1"/>
</dbReference>
<dbReference type="Gene3D" id="3.40.50.300">
    <property type="entry name" value="P-loop containing nucleotide triphosphate hydrolases"/>
    <property type="match status" value="2"/>
</dbReference>
<evidence type="ECO:0000256" key="1">
    <source>
        <dbReference type="ARBA" id="ARBA00022741"/>
    </source>
</evidence>
<dbReference type="OrthoDB" id="9815222at2"/>
<dbReference type="PANTHER" id="PTHR47961:SF6">
    <property type="entry name" value="DNA-DIRECTED DNA POLYMERASE"/>
    <property type="match status" value="1"/>
</dbReference>
<dbReference type="GO" id="GO:0004386">
    <property type="term" value="F:helicase activity"/>
    <property type="evidence" value="ECO:0007669"/>
    <property type="project" value="UniProtKB-KW"/>
</dbReference>
<evidence type="ECO:0000256" key="4">
    <source>
        <dbReference type="ARBA" id="ARBA00022840"/>
    </source>
</evidence>
<evidence type="ECO:0000259" key="5">
    <source>
        <dbReference type="PROSITE" id="PS51192"/>
    </source>
</evidence>
<dbReference type="PROSITE" id="PS51194">
    <property type="entry name" value="HELICASE_CTER"/>
    <property type="match status" value="1"/>
</dbReference>
<evidence type="ECO:0000256" key="3">
    <source>
        <dbReference type="ARBA" id="ARBA00022806"/>
    </source>
</evidence>
<dbReference type="Proteomes" id="UP000029843">
    <property type="component" value="Unassembled WGS sequence"/>
</dbReference>
<dbReference type="AlphaFoldDB" id="A0A099KMD9"/>
<dbReference type="PATRIC" id="fig|28229.4.peg.2559"/>
<evidence type="ECO:0000313" key="8">
    <source>
        <dbReference type="Proteomes" id="UP000029843"/>
    </source>
</evidence>
<dbReference type="PANTHER" id="PTHR47961">
    <property type="entry name" value="DNA POLYMERASE THETA, PUTATIVE (AFU_ORTHOLOGUE AFUA_1G05260)-RELATED"/>
    <property type="match status" value="1"/>
</dbReference>
<comment type="caution">
    <text evidence="7">The sequence shown here is derived from an EMBL/GenBank/DDBJ whole genome shotgun (WGS) entry which is preliminary data.</text>
</comment>
<dbReference type="GO" id="GO:0016787">
    <property type="term" value="F:hydrolase activity"/>
    <property type="evidence" value="ECO:0007669"/>
    <property type="project" value="UniProtKB-KW"/>
</dbReference>